<protein>
    <submittedName>
        <fullName evidence="1">Uncharacterized protein</fullName>
    </submittedName>
</protein>
<dbReference type="AlphaFoldDB" id="A0AAU9W7K2"/>
<gene>
    <name evidence="1" type="ORF">PMEA_00001725</name>
</gene>
<sequence length="156" mass="18216">MTPKSRHVKHRMWGVELFAYIAILENTYGAEWMKPKQYSGNEPGGDFQSSRLDSPHERWHVFADKILTKTNSQRNDLGSPKHPCVRHFSPVYIEGKLIKEAQCYGHSMLGCSGKYPVYHKCEPKYQYYSDLKKMFITDCKCKSKQKQRKSSFLSKD</sequence>
<dbReference type="EMBL" id="CALNXJ010000010">
    <property type="protein sequence ID" value="CAH3106855.1"/>
    <property type="molecule type" value="Genomic_DNA"/>
</dbReference>
<evidence type="ECO:0000313" key="2">
    <source>
        <dbReference type="Proteomes" id="UP001159428"/>
    </source>
</evidence>
<dbReference type="Proteomes" id="UP001159428">
    <property type="component" value="Unassembled WGS sequence"/>
</dbReference>
<proteinExistence type="predicted"/>
<reference evidence="1 2" key="1">
    <citation type="submission" date="2022-05" db="EMBL/GenBank/DDBJ databases">
        <authorList>
            <consortium name="Genoscope - CEA"/>
            <person name="William W."/>
        </authorList>
    </citation>
    <scope>NUCLEOTIDE SEQUENCE [LARGE SCALE GENOMIC DNA]</scope>
</reference>
<organism evidence="1 2">
    <name type="scientific">Pocillopora meandrina</name>
    <dbReference type="NCBI Taxonomy" id="46732"/>
    <lineage>
        <taxon>Eukaryota</taxon>
        <taxon>Metazoa</taxon>
        <taxon>Cnidaria</taxon>
        <taxon>Anthozoa</taxon>
        <taxon>Hexacorallia</taxon>
        <taxon>Scleractinia</taxon>
        <taxon>Astrocoeniina</taxon>
        <taxon>Pocilloporidae</taxon>
        <taxon>Pocillopora</taxon>
    </lineage>
</organism>
<accession>A0AAU9W7K2</accession>
<evidence type="ECO:0000313" key="1">
    <source>
        <dbReference type="EMBL" id="CAH3106855.1"/>
    </source>
</evidence>
<keyword evidence="2" id="KW-1185">Reference proteome</keyword>
<comment type="caution">
    <text evidence="1">The sequence shown here is derived from an EMBL/GenBank/DDBJ whole genome shotgun (WGS) entry which is preliminary data.</text>
</comment>
<name>A0AAU9W7K2_9CNID</name>